<gene>
    <name evidence="1" type="ORF">LOK49_LG04G01890</name>
</gene>
<proteinExistence type="predicted"/>
<dbReference type="EMBL" id="CM045759">
    <property type="protein sequence ID" value="KAI8018613.1"/>
    <property type="molecule type" value="Genomic_DNA"/>
</dbReference>
<sequence>MEYLEKRECEYDLKTSVDFYKQLLLGRGNNRDYLFLLEKAMYDIGHEDDLVIELANEVRKVLGIVGVGIPVEKKKSGSSRIPLKSHIQPLQLRPLPGDLRFEDFGFIADFETVRDIKENLCYLSYDYEREYQLGLRLPSLLRIILT</sequence>
<protein>
    <submittedName>
        <fullName evidence="1">Gamma-glutamylcyclotransferase 2-2</fullName>
    </submittedName>
</protein>
<keyword evidence="2" id="KW-1185">Reference proteome</keyword>
<name>A0ACC0I121_9ERIC</name>
<comment type="caution">
    <text evidence="1">The sequence shown here is derived from an EMBL/GenBank/DDBJ whole genome shotgun (WGS) entry which is preliminary data.</text>
</comment>
<reference evidence="1 2" key="1">
    <citation type="journal article" date="2022" name="Plant J.">
        <title>Chromosome-level genome of Camellia lanceoleosa provides a valuable resource for understanding genome evolution and self-incompatibility.</title>
        <authorList>
            <person name="Gong W."/>
            <person name="Xiao S."/>
            <person name="Wang L."/>
            <person name="Liao Z."/>
            <person name="Chang Y."/>
            <person name="Mo W."/>
            <person name="Hu G."/>
            <person name="Li W."/>
            <person name="Zhao G."/>
            <person name="Zhu H."/>
            <person name="Hu X."/>
            <person name="Ji K."/>
            <person name="Xiang X."/>
            <person name="Song Q."/>
            <person name="Yuan D."/>
            <person name="Jin S."/>
            <person name="Zhang L."/>
        </authorList>
    </citation>
    <scope>NUCLEOTIDE SEQUENCE [LARGE SCALE GENOMIC DNA]</scope>
    <source>
        <strain evidence="1">SQ_2022a</strain>
    </source>
</reference>
<organism evidence="1 2">
    <name type="scientific">Camellia lanceoleosa</name>
    <dbReference type="NCBI Taxonomy" id="1840588"/>
    <lineage>
        <taxon>Eukaryota</taxon>
        <taxon>Viridiplantae</taxon>
        <taxon>Streptophyta</taxon>
        <taxon>Embryophyta</taxon>
        <taxon>Tracheophyta</taxon>
        <taxon>Spermatophyta</taxon>
        <taxon>Magnoliopsida</taxon>
        <taxon>eudicotyledons</taxon>
        <taxon>Gunneridae</taxon>
        <taxon>Pentapetalae</taxon>
        <taxon>asterids</taxon>
        <taxon>Ericales</taxon>
        <taxon>Theaceae</taxon>
        <taxon>Camellia</taxon>
    </lineage>
</organism>
<evidence type="ECO:0000313" key="2">
    <source>
        <dbReference type="Proteomes" id="UP001060215"/>
    </source>
</evidence>
<dbReference type="Proteomes" id="UP001060215">
    <property type="component" value="Chromosome 2"/>
</dbReference>
<evidence type="ECO:0000313" key="1">
    <source>
        <dbReference type="EMBL" id="KAI8018613.1"/>
    </source>
</evidence>
<accession>A0ACC0I121</accession>